<keyword evidence="3" id="KW-1185">Reference proteome</keyword>
<evidence type="ECO:0000313" key="2">
    <source>
        <dbReference type="EMBL" id="GER30375.1"/>
    </source>
</evidence>
<dbReference type="OrthoDB" id="786358at2759"/>
<dbReference type="CDD" id="cd04051">
    <property type="entry name" value="C2_SRC2_like"/>
    <property type="match status" value="1"/>
</dbReference>
<dbReference type="PROSITE" id="PS50004">
    <property type="entry name" value="C2"/>
    <property type="match status" value="1"/>
</dbReference>
<proteinExistence type="predicted"/>
<dbReference type="InterPro" id="IPR044750">
    <property type="entry name" value="C2_SRC2/BAP"/>
</dbReference>
<dbReference type="InterPro" id="IPR000008">
    <property type="entry name" value="C2_dom"/>
</dbReference>
<dbReference type="Gene3D" id="2.60.40.150">
    <property type="entry name" value="C2 domain"/>
    <property type="match status" value="1"/>
</dbReference>
<dbReference type="Proteomes" id="UP000325081">
    <property type="component" value="Unassembled WGS sequence"/>
</dbReference>
<dbReference type="SMART" id="SM00239">
    <property type="entry name" value="C2"/>
    <property type="match status" value="1"/>
</dbReference>
<accession>A0A5A7PBU0</accession>
<dbReference type="SUPFAM" id="SSF49562">
    <property type="entry name" value="C2 domain (Calcium/lipid-binding domain, CaLB)"/>
    <property type="match status" value="1"/>
</dbReference>
<dbReference type="AlphaFoldDB" id="A0A5A7PBU0"/>
<evidence type="ECO:0000259" key="1">
    <source>
        <dbReference type="PROSITE" id="PS50004"/>
    </source>
</evidence>
<organism evidence="2 3">
    <name type="scientific">Striga asiatica</name>
    <name type="common">Asiatic witchweed</name>
    <name type="synonym">Buchnera asiatica</name>
    <dbReference type="NCBI Taxonomy" id="4170"/>
    <lineage>
        <taxon>Eukaryota</taxon>
        <taxon>Viridiplantae</taxon>
        <taxon>Streptophyta</taxon>
        <taxon>Embryophyta</taxon>
        <taxon>Tracheophyta</taxon>
        <taxon>Spermatophyta</taxon>
        <taxon>Magnoliopsida</taxon>
        <taxon>eudicotyledons</taxon>
        <taxon>Gunneridae</taxon>
        <taxon>Pentapetalae</taxon>
        <taxon>asterids</taxon>
        <taxon>lamiids</taxon>
        <taxon>Lamiales</taxon>
        <taxon>Orobanchaceae</taxon>
        <taxon>Buchnereae</taxon>
        <taxon>Striga</taxon>
    </lineage>
</organism>
<dbReference type="PANTHER" id="PTHR32246">
    <property type="entry name" value="INGRESSION PROTEIN FIC1"/>
    <property type="match status" value="1"/>
</dbReference>
<dbReference type="InterPro" id="IPR035892">
    <property type="entry name" value="C2_domain_sf"/>
</dbReference>
<comment type="caution">
    <text evidence="2">The sequence shown here is derived from an EMBL/GenBank/DDBJ whole genome shotgun (WGS) entry which is preliminary data.</text>
</comment>
<dbReference type="PANTHER" id="PTHR32246:SF66">
    <property type="entry name" value="C2 DOMAIN-CONTAINING PROTEIN"/>
    <property type="match status" value="1"/>
</dbReference>
<feature type="domain" description="C2" evidence="1">
    <location>
        <begin position="1"/>
        <end position="119"/>
    </location>
</feature>
<reference evidence="3" key="1">
    <citation type="journal article" date="2019" name="Curr. Biol.">
        <title>Genome Sequence of Striga asiatica Provides Insight into the Evolution of Plant Parasitism.</title>
        <authorList>
            <person name="Yoshida S."/>
            <person name="Kim S."/>
            <person name="Wafula E.K."/>
            <person name="Tanskanen J."/>
            <person name="Kim Y.M."/>
            <person name="Honaas L."/>
            <person name="Yang Z."/>
            <person name="Spallek T."/>
            <person name="Conn C.E."/>
            <person name="Ichihashi Y."/>
            <person name="Cheong K."/>
            <person name="Cui S."/>
            <person name="Der J.P."/>
            <person name="Gundlach H."/>
            <person name="Jiao Y."/>
            <person name="Hori C."/>
            <person name="Ishida J.K."/>
            <person name="Kasahara H."/>
            <person name="Kiba T."/>
            <person name="Kim M.S."/>
            <person name="Koo N."/>
            <person name="Laohavisit A."/>
            <person name="Lee Y.H."/>
            <person name="Lumba S."/>
            <person name="McCourt P."/>
            <person name="Mortimer J.C."/>
            <person name="Mutuku J.M."/>
            <person name="Nomura T."/>
            <person name="Sasaki-Sekimoto Y."/>
            <person name="Seto Y."/>
            <person name="Wang Y."/>
            <person name="Wakatake T."/>
            <person name="Sakakibara H."/>
            <person name="Demura T."/>
            <person name="Yamaguchi S."/>
            <person name="Yoneyama K."/>
            <person name="Manabe R.I."/>
            <person name="Nelson D.C."/>
            <person name="Schulman A.H."/>
            <person name="Timko M.P."/>
            <person name="dePamphilis C.W."/>
            <person name="Choi D."/>
            <person name="Shirasu K."/>
        </authorList>
    </citation>
    <scope>NUCLEOTIDE SEQUENCE [LARGE SCALE GENOMIC DNA]</scope>
    <source>
        <strain evidence="3">cv. UVA1</strain>
    </source>
</reference>
<dbReference type="EMBL" id="BKCP01004339">
    <property type="protein sequence ID" value="GER30375.1"/>
    <property type="molecule type" value="Genomic_DNA"/>
</dbReference>
<protein>
    <submittedName>
        <fullName evidence="2">Calcium-dependent lipid-binding family protein</fullName>
    </submittedName>
</protein>
<dbReference type="GO" id="GO:0006952">
    <property type="term" value="P:defense response"/>
    <property type="evidence" value="ECO:0007669"/>
    <property type="project" value="InterPro"/>
</dbReference>
<sequence length="180" mass="20376">MQQSNHRSILEITIISAQDLKKSTSTPVFSRHIRPFITLSNDINTKTYKTRVDDKGGINPTWGDKFRLPFDQFLVNKRYPGIYLRLYTKNLLMGRTQLGWCLIPAADIVSPFSPMGLVHFLSYRLRARDGSRGNGVVNVAVKLEGSSDGFVCPLRDLNSDVSYMQEMRESCESVIGFPVK</sequence>
<name>A0A5A7PBU0_STRAF</name>
<gene>
    <name evidence="2" type="ORF">STAS_06316</name>
</gene>
<dbReference type="Pfam" id="PF00168">
    <property type="entry name" value="C2"/>
    <property type="match status" value="1"/>
</dbReference>
<evidence type="ECO:0000313" key="3">
    <source>
        <dbReference type="Proteomes" id="UP000325081"/>
    </source>
</evidence>